<dbReference type="Gene3D" id="2.60.120.330">
    <property type="entry name" value="B-lactam Antibiotic, Isopenicillin N Synthase, Chain"/>
    <property type="match status" value="1"/>
</dbReference>
<gene>
    <name evidence="2" type="primary">LOC102599937</name>
</gene>
<dbReference type="EnsemblPlants" id="PGSC0003DMT400029387">
    <property type="protein sequence ID" value="PGSC0003DMT400029387"/>
    <property type="gene ID" value="PGSC0003DMG402011292"/>
</dbReference>
<feature type="domain" description="Isopenicillin N synthase-like Fe(2+) 2OG dioxygenase" evidence="1">
    <location>
        <begin position="292"/>
        <end position="328"/>
    </location>
</feature>
<dbReference type="eggNOG" id="KOG0143">
    <property type="taxonomic scope" value="Eukaryota"/>
</dbReference>
<evidence type="ECO:0000313" key="3">
    <source>
        <dbReference type="Proteomes" id="UP000011115"/>
    </source>
</evidence>
<dbReference type="InParanoid" id="M1ASQ8"/>
<sequence>MRKRDIFAEFLGPHTAIGSLGLHICDWFDTGRAFGACFDKVNSGVHSLNRVLLFNCSNAFPLLSVDDTSDVGEVSSLTIAHKVFVDMLDRYEYAYSFNLASARPYIESESDILIMDRITLVHMIKCLQLSFDPGVYVTHEVIVLCDMCNDIRSITHIEHHCITANHAVGVVFSSELEKYIDAYDFIQYFYFCNFNLSWQPYTTVVSSHGDNSFIVLGLLEKLNTIGEKPVDLWYRSDVAINRTTDMDASSGLKSKMLLKVSLDNEVLEEFLWVVNTYKEEHDNTVVSLRLYSNLEDKIITNGEYKSAQHRAVTNAGRSRLSVATFHDPAKTRQISPALHPPRYRPVIYGDYVSSWYTKGPEGKRNLDALLL</sequence>
<reference evidence="3" key="1">
    <citation type="journal article" date="2011" name="Nature">
        <title>Genome sequence and analysis of the tuber crop potato.</title>
        <authorList>
            <consortium name="The Potato Genome Sequencing Consortium"/>
        </authorList>
    </citation>
    <scope>NUCLEOTIDE SEQUENCE [LARGE SCALE GENOMIC DNA]</scope>
    <source>
        <strain evidence="3">cv. DM1-3 516 R44</strain>
    </source>
</reference>
<evidence type="ECO:0000313" key="2">
    <source>
        <dbReference type="EnsemblPlants" id="PGSC0003DMT400029387"/>
    </source>
</evidence>
<dbReference type="ExpressionAtlas" id="M1ASQ8">
    <property type="expression patterns" value="baseline"/>
</dbReference>
<dbReference type="HOGENOM" id="CLU_746809_0_0_1"/>
<dbReference type="Gramene" id="PGSC0003DMT400029387">
    <property type="protein sequence ID" value="PGSC0003DMT400029387"/>
    <property type="gene ID" value="PGSC0003DMG402011292"/>
</dbReference>
<dbReference type="PaxDb" id="4113-PGSC0003DMT400029387"/>
<proteinExistence type="predicted"/>
<organism evidence="2 3">
    <name type="scientific">Solanum tuberosum</name>
    <name type="common">Potato</name>
    <dbReference type="NCBI Taxonomy" id="4113"/>
    <lineage>
        <taxon>Eukaryota</taxon>
        <taxon>Viridiplantae</taxon>
        <taxon>Streptophyta</taxon>
        <taxon>Embryophyta</taxon>
        <taxon>Tracheophyta</taxon>
        <taxon>Spermatophyta</taxon>
        <taxon>Magnoliopsida</taxon>
        <taxon>eudicotyledons</taxon>
        <taxon>Gunneridae</taxon>
        <taxon>Pentapetalae</taxon>
        <taxon>asterids</taxon>
        <taxon>lamiids</taxon>
        <taxon>Solanales</taxon>
        <taxon>Solanaceae</taxon>
        <taxon>Solanoideae</taxon>
        <taxon>Solaneae</taxon>
        <taxon>Solanum</taxon>
    </lineage>
</organism>
<dbReference type="SUPFAM" id="SSF51197">
    <property type="entry name" value="Clavaminate synthase-like"/>
    <property type="match status" value="1"/>
</dbReference>
<keyword evidence="3" id="KW-1185">Reference proteome</keyword>
<dbReference type="Proteomes" id="UP000011115">
    <property type="component" value="Unassembled WGS sequence"/>
</dbReference>
<dbReference type="Pfam" id="PF03171">
    <property type="entry name" value="2OG-FeII_Oxy"/>
    <property type="match status" value="1"/>
</dbReference>
<protein>
    <submittedName>
        <fullName evidence="2">Naringenin 3-dioxygenase</fullName>
    </submittedName>
</protein>
<name>M1ASQ8_SOLTU</name>
<dbReference type="OrthoDB" id="288590at2759"/>
<evidence type="ECO:0000259" key="1">
    <source>
        <dbReference type="Pfam" id="PF03171"/>
    </source>
</evidence>
<dbReference type="InterPro" id="IPR044861">
    <property type="entry name" value="IPNS-like_FE2OG_OXY"/>
</dbReference>
<accession>M1ASQ8</accession>
<reference evidence="2" key="2">
    <citation type="submission" date="2015-06" db="UniProtKB">
        <authorList>
            <consortium name="EnsemblPlants"/>
        </authorList>
    </citation>
    <scope>IDENTIFICATION</scope>
    <source>
        <strain evidence="2">DM1-3 516 R44</strain>
    </source>
</reference>
<dbReference type="AlphaFoldDB" id="M1ASQ8"/>
<dbReference type="InterPro" id="IPR027443">
    <property type="entry name" value="IPNS-like_sf"/>
</dbReference>